<dbReference type="InterPro" id="IPR050887">
    <property type="entry name" value="Beta-mannosidase_GH2"/>
</dbReference>
<protein>
    <recommendedName>
        <fullName evidence="4">Beta-mannosidase</fullName>
    </recommendedName>
</protein>
<dbReference type="InterPro" id="IPR017853">
    <property type="entry name" value="GH"/>
</dbReference>
<evidence type="ECO:0008006" key="4">
    <source>
        <dbReference type="Google" id="ProtNLM"/>
    </source>
</evidence>
<dbReference type="OrthoDB" id="2866996at2759"/>
<dbReference type="Proteomes" id="UP000070700">
    <property type="component" value="Unassembled WGS sequence"/>
</dbReference>
<dbReference type="GO" id="GO:0006516">
    <property type="term" value="P:glycoprotein catabolic process"/>
    <property type="evidence" value="ECO:0007669"/>
    <property type="project" value="TreeGrafter"/>
</dbReference>
<evidence type="ECO:0000313" key="2">
    <source>
        <dbReference type="EMBL" id="KUJ17064.1"/>
    </source>
</evidence>
<dbReference type="Gene3D" id="3.20.20.80">
    <property type="entry name" value="Glycosidases"/>
    <property type="match status" value="1"/>
</dbReference>
<evidence type="ECO:0000313" key="3">
    <source>
        <dbReference type="Proteomes" id="UP000070700"/>
    </source>
</evidence>
<dbReference type="STRING" id="149040.A0A194XA96"/>
<dbReference type="KEGG" id="psco:LY89DRAFT_646183"/>
<keyword evidence="3" id="KW-1185">Reference proteome</keyword>
<dbReference type="InParanoid" id="A0A194XA96"/>
<name>A0A194XA96_MOLSC</name>
<dbReference type="GO" id="GO:0004567">
    <property type="term" value="F:beta-mannosidase activity"/>
    <property type="evidence" value="ECO:0007669"/>
    <property type="project" value="TreeGrafter"/>
</dbReference>
<dbReference type="PANTHER" id="PTHR43730">
    <property type="entry name" value="BETA-MANNOSIDASE"/>
    <property type="match status" value="1"/>
</dbReference>
<keyword evidence="1" id="KW-0326">Glycosidase</keyword>
<keyword evidence="1" id="KW-0378">Hydrolase</keyword>
<dbReference type="RefSeq" id="XP_018071419.1">
    <property type="nucleotide sequence ID" value="XM_018211917.1"/>
</dbReference>
<reference evidence="2 3" key="1">
    <citation type="submission" date="2015-10" db="EMBL/GenBank/DDBJ databases">
        <title>Full genome of DAOMC 229536 Phialocephala scopiformis, a fungal endophyte of spruce producing the potent anti-insectan compound rugulosin.</title>
        <authorList>
            <consortium name="DOE Joint Genome Institute"/>
            <person name="Walker A.K."/>
            <person name="Frasz S.L."/>
            <person name="Seifert K.A."/>
            <person name="Miller J.D."/>
            <person name="Mondo S.J."/>
            <person name="Labutti K."/>
            <person name="Lipzen A."/>
            <person name="Dockter R."/>
            <person name="Kennedy M."/>
            <person name="Grigoriev I.V."/>
            <person name="Spatafora J.W."/>
        </authorList>
    </citation>
    <scope>NUCLEOTIDE SEQUENCE [LARGE SCALE GENOMIC DNA]</scope>
    <source>
        <strain evidence="2 3">CBS 120377</strain>
    </source>
</reference>
<proteinExistence type="predicted"/>
<dbReference type="EMBL" id="KQ947415">
    <property type="protein sequence ID" value="KUJ17064.1"/>
    <property type="molecule type" value="Genomic_DNA"/>
</dbReference>
<dbReference type="PANTHER" id="PTHR43730:SF1">
    <property type="entry name" value="BETA-MANNOSIDASE"/>
    <property type="match status" value="1"/>
</dbReference>
<dbReference type="GeneID" id="28821643"/>
<dbReference type="SUPFAM" id="SSF51445">
    <property type="entry name" value="(Trans)glycosidases"/>
    <property type="match status" value="1"/>
</dbReference>
<sequence>MEFPQRKIYKIVERLCPDVQYWANSPWGGAKEANDPTIGDIHQWDGTFSRSYQDYKHLSGRFVSEFGMHGYPDMRTVNEFVPNPQDRHPQSRAIDSHKGHLAETRIARYLAENFRYSNELEKFANVSQLMQSEAYGYACRDWKRKFGGKGKESCAGLIIWQLNDVYPCTSWVFYTIKKSFAPISIGIERTPWSRWIDDDHPRMTEIPSFETFAHNTTPFEKKFTLSLSAYDMYKHEYITLPPDHAAQEVTLEPGQNTELGSLAMLKSVGEESLIILAASLVNDKREVEARIVNWPEPFRYLSWHEDTRVSVAVREQGER</sequence>
<gene>
    <name evidence="2" type="ORF">LY89DRAFT_646183</name>
</gene>
<organism evidence="2 3">
    <name type="scientific">Mollisia scopiformis</name>
    <name type="common">Conifer needle endophyte fungus</name>
    <name type="synonym">Phialocephala scopiformis</name>
    <dbReference type="NCBI Taxonomy" id="149040"/>
    <lineage>
        <taxon>Eukaryota</taxon>
        <taxon>Fungi</taxon>
        <taxon>Dikarya</taxon>
        <taxon>Ascomycota</taxon>
        <taxon>Pezizomycotina</taxon>
        <taxon>Leotiomycetes</taxon>
        <taxon>Helotiales</taxon>
        <taxon>Mollisiaceae</taxon>
        <taxon>Mollisia</taxon>
    </lineage>
</organism>
<dbReference type="AlphaFoldDB" id="A0A194XA96"/>
<evidence type="ECO:0000256" key="1">
    <source>
        <dbReference type="ARBA" id="ARBA00023295"/>
    </source>
</evidence>
<accession>A0A194XA96</accession>